<sequence length="590" mass="66355">MNNKVQSNRQGSTTTRRLFDRLLEDKFSFTIIVIATIFQVLLTVYLPVLIGQAVNYIVGPSQVNFQALSLLILKMLVVIGVTTLLQYLNPYLYNRMIYKMVSSLRQEALEKVHRLPLSFVDQQSTGDLVSRLTTDSDQLADGLVMVFNQFFVGILTIVFTLISMLWLDLLMVLLVVGLSPLSIIVARFISSRSYKMYQKQTRSRGELASFIEESVQQEEVIRLYNHHQTMNNDFINQNHTYADYSKWAIFYSALGNPTTRFINALIYASVTFAGAVRIISGTFSVGELTTFLNYANQYMKPFNDISSVLSEIQASLACAERMFMLLDQKDEVETGQAVFDSEQLKGDIGFDQVDFAYVKTESLIENLSFNAEAGQTVAIVGPTGAGKSTLINLLMRFYDVDQGKIELDGTNIEVYTRASIRQQFGMVLQETWLKVGTVADNIAYANPNLSRVDIIRAAKAAKADRFIDMLPQGYDTYLDKAGAELSTGQQQLLSIARVFAAKPKMLILDEATSSIDTLTEVLIQKAFDQLMVNRTSFIIAHRLSTIQNADHILVLDKGHIIEHGNHKTLMQAKGFYYQLQMAHQSVGQFD</sequence>
<dbReference type="InterPro" id="IPR003593">
    <property type="entry name" value="AAA+_ATPase"/>
</dbReference>
<evidence type="ECO:0000256" key="2">
    <source>
        <dbReference type="ARBA" id="ARBA00022448"/>
    </source>
</evidence>
<comment type="caution">
    <text evidence="11">The sequence shown here is derived from an EMBL/GenBank/DDBJ whole genome shotgun (WGS) entry which is preliminary data.</text>
</comment>
<dbReference type="EMBL" id="AENN01000015">
    <property type="protein sequence ID" value="EFR31140.1"/>
    <property type="molecule type" value="Genomic_DNA"/>
</dbReference>
<feature type="transmembrane region" description="Helical" evidence="8">
    <location>
        <begin position="68"/>
        <end position="88"/>
    </location>
</feature>
<evidence type="ECO:0000259" key="9">
    <source>
        <dbReference type="PROSITE" id="PS50893"/>
    </source>
</evidence>
<evidence type="ECO:0000313" key="12">
    <source>
        <dbReference type="Proteomes" id="UP000005990"/>
    </source>
</evidence>
<dbReference type="SMART" id="SM00382">
    <property type="entry name" value="AAA"/>
    <property type="match status" value="1"/>
</dbReference>
<dbReference type="OrthoDB" id="9770415at2"/>
<reference evidence="11 12" key="1">
    <citation type="submission" date="2010-10" db="EMBL/GenBank/DDBJ databases">
        <authorList>
            <person name="Durkin A.S."/>
            <person name="Madupu R."/>
            <person name="Torralba M."/>
            <person name="Gillis M."/>
            <person name="Methe B."/>
            <person name="Sutton G."/>
            <person name="Nelson K.E."/>
        </authorList>
    </citation>
    <scope>NUCLEOTIDE SEQUENCE [LARGE SCALE GENOMIC DNA]</scope>
    <source>
        <strain evidence="11 12">ACS-139-V-Col8</strain>
    </source>
</reference>
<evidence type="ECO:0000256" key="3">
    <source>
        <dbReference type="ARBA" id="ARBA00022692"/>
    </source>
</evidence>
<proteinExistence type="predicted"/>
<evidence type="ECO:0000256" key="4">
    <source>
        <dbReference type="ARBA" id="ARBA00022741"/>
    </source>
</evidence>
<keyword evidence="3 8" id="KW-0812">Transmembrane</keyword>
<feature type="transmembrane region" description="Helical" evidence="8">
    <location>
        <begin position="169"/>
        <end position="189"/>
    </location>
</feature>
<keyword evidence="4" id="KW-0547">Nucleotide-binding</keyword>
<organism evidence="11 12">
    <name type="scientific">Eremococcus coleocola ACS-139-V-Col8</name>
    <dbReference type="NCBI Taxonomy" id="908337"/>
    <lineage>
        <taxon>Bacteria</taxon>
        <taxon>Bacillati</taxon>
        <taxon>Bacillota</taxon>
        <taxon>Bacilli</taxon>
        <taxon>Lactobacillales</taxon>
        <taxon>Aerococcaceae</taxon>
        <taxon>Eremococcus</taxon>
    </lineage>
</organism>
<comment type="subcellular location">
    <subcellularLocation>
        <location evidence="1">Cell membrane</location>
        <topology evidence="1">Multi-pass membrane protein</topology>
    </subcellularLocation>
</comment>
<keyword evidence="12" id="KW-1185">Reference proteome</keyword>
<dbReference type="Gene3D" id="1.20.1560.10">
    <property type="entry name" value="ABC transporter type 1, transmembrane domain"/>
    <property type="match status" value="1"/>
</dbReference>
<feature type="transmembrane region" description="Helical" evidence="8">
    <location>
        <begin position="139"/>
        <end position="163"/>
    </location>
</feature>
<dbReference type="PROSITE" id="PS50929">
    <property type="entry name" value="ABC_TM1F"/>
    <property type="match status" value="1"/>
</dbReference>
<feature type="domain" description="ABC transmembrane type-1" evidence="10">
    <location>
        <begin position="31"/>
        <end position="314"/>
    </location>
</feature>
<dbReference type="GO" id="GO:0016887">
    <property type="term" value="F:ATP hydrolysis activity"/>
    <property type="evidence" value="ECO:0007669"/>
    <property type="project" value="InterPro"/>
</dbReference>
<dbReference type="PROSITE" id="PS50893">
    <property type="entry name" value="ABC_TRANSPORTER_2"/>
    <property type="match status" value="1"/>
</dbReference>
<dbReference type="FunFam" id="3.40.50.300:FF:000287">
    <property type="entry name" value="Multidrug ABC transporter ATP-binding protein"/>
    <property type="match status" value="1"/>
</dbReference>
<evidence type="ECO:0000256" key="6">
    <source>
        <dbReference type="ARBA" id="ARBA00022989"/>
    </source>
</evidence>
<protein>
    <submittedName>
        <fullName evidence="11">ABC transporter, ATP-binding protein</fullName>
    </submittedName>
</protein>
<keyword evidence="6 8" id="KW-1133">Transmembrane helix</keyword>
<dbReference type="CDD" id="cd18547">
    <property type="entry name" value="ABC_6TM_Tm288_like"/>
    <property type="match status" value="1"/>
</dbReference>
<keyword evidence="7 8" id="KW-0472">Membrane</keyword>
<dbReference type="eggNOG" id="COG1132">
    <property type="taxonomic scope" value="Bacteria"/>
</dbReference>
<accession>E4KPF0</accession>
<dbReference type="RefSeq" id="WP_006418343.1">
    <property type="nucleotide sequence ID" value="NZ_AENN01000015.1"/>
</dbReference>
<evidence type="ECO:0000256" key="8">
    <source>
        <dbReference type="SAM" id="Phobius"/>
    </source>
</evidence>
<evidence type="ECO:0000259" key="10">
    <source>
        <dbReference type="PROSITE" id="PS50929"/>
    </source>
</evidence>
<dbReference type="SUPFAM" id="SSF90123">
    <property type="entry name" value="ABC transporter transmembrane region"/>
    <property type="match status" value="1"/>
</dbReference>
<dbReference type="GO" id="GO:0005524">
    <property type="term" value="F:ATP binding"/>
    <property type="evidence" value="ECO:0007669"/>
    <property type="project" value="UniProtKB-KW"/>
</dbReference>
<dbReference type="InterPro" id="IPR011527">
    <property type="entry name" value="ABC1_TM_dom"/>
</dbReference>
<dbReference type="Pfam" id="PF00005">
    <property type="entry name" value="ABC_tran"/>
    <property type="match status" value="1"/>
</dbReference>
<dbReference type="GO" id="GO:0015421">
    <property type="term" value="F:ABC-type oligopeptide transporter activity"/>
    <property type="evidence" value="ECO:0007669"/>
    <property type="project" value="TreeGrafter"/>
</dbReference>
<dbReference type="PANTHER" id="PTHR43394">
    <property type="entry name" value="ATP-DEPENDENT PERMEASE MDL1, MITOCHONDRIAL"/>
    <property type="match status" value="1"/>
</dbReference>
<dbReference type="InterPro" id="IPR027417">
    <property type="entry name" value="P-loop_NTPase"/>
</dbReference>
<evidence type="ECO:0000313" key="11">
    <source>
        <dbReference type="EMBL" id="EFR31140.1"/>
    </source>
</evidence>
<keyword evidence="5 11" id="KW-0067">ATP-binding</keyword>
<feature type="transmembrane region" description="Helical" evidence="8">
    <location>
        <begin position="27"/>
        <end position="48"/>
    </location>
</feature>
<evidence type="ECO:0000256" key="7">
    <source>
        <dbReference type="ARBA" id="ARBA00023136"/>
    </source>
</evidence>
<dbReference type="Proteomes" id="UP000005990">
    <property type="component" value="Unassembled WGS sequence"/>
</dbReference>
<evidence type="ECO:0000256" key="1">
    <source>
        <dbReference type="ARBA" id="ARBA00004651"/>
    </source>
</evidence>
<dbReference type="SUPFAM" id="SSF52540">
    <property type="entry name" value="P-loop containing nucleoside triphosphate hydrolases"/>
    <property type="match status" value="1"/>
</dbReference>
<feature type="domain" description="ABC transporter" evidence="9">
    <location>
        <begin position="348"/>
        <end position="582"/>
    </location>
</feature>
<dbReference type="AlphaFoldDB" id="E4KPF0"/>
<name>E4KPF0_9LACT</name>
<gene>
    <name evidence="11" type="ORF">HMPREF9257_1438</name>
</gene>
<dbReference type="InterPro" id="IPR036640">
    <property type="entry name" value="ABC1_TM_sf"/>
</dbReference>
<dbReference type="InterPro" id="IPR003439">
    <property type="entry name" value="ABC_transporter-like_ATP-bd"/>
</dbReference>
<dbReference type="GO" id="GO:0005886">
    <property type="term" value="C:plasma membrane"/>
    <property type="evidence" value="ECO:0007669"/>
    <property type="project" value="UniProtKB-SubCell"/>
</dbReference>
<dbReference type="Pfam" id="PF00664">
    <property type="entry name" value="ABC_membrane"/>
    <property type="match status" value="1"/>
</dbReference>
<dbReference type="STRING" id="908337.HMPREF9257_1438"/>
<dbReference type="Gene3D" id="3.40.50.300">
    <property type="entry name" value="P-loop containing nucleotide triphosphate hydrolases"/>
    <property type="match status" value="1"/>
</dbReference>
<dbReference type="PANTHER" id="PTHR43394:SF1">
    <property type="entry name" value="ATP-BINDING CASSETTE SUB-FAMILY B MEMBER 10, MITOCHONDRIAL"/>
    <property type="match status" value="1"/>
</dbReference>
<keyword evidence="2" id="KW-0813">Transport</keyword>
<dbReference type="InterPro" id="IPR039421">
    <property type="entry name" value="Type_1_exporter"/>
</dbReference>
<evidence type="ECO:0000256" key="5">
    <source>
        <dbReference type="ARBA" id="ARBA00022840"/>
    </source>
</evidence>